<evidence type="ECO:0000313" key="2">
    <source>
        <dbReference type="Proteomes" id="UP000294933"/>
    </source>
</evidence>
<evidence type="ECO:0000313" key="1">
    <source>
        <dbReference type="EMBL" id="TDL17137.1"/>
    </source>
</evidence>
<keyword evidence="2" id="KW-1185">Reference proteome</keyword>
<dbReference type="Proteomes" id="UP000294933">
    <property type="component" value="Unassembled WGS sequence"/>
</dbReference>
<reference evidence="1 2" key="1">
    <citation type="submission" date="2018-06" db="EMBL/GenBank/DDBJ databases">
        <title>A transcriptomic atlas of mushroom development highlights an independent origin of complex multicellularity.</title>
        <authorList>
            <consortium name="DOE Joint Genome Institute"/>
            <person name="Krizsan K."/>
            <person name="Almasi E."/>
            <person name="Merenyi Z."/>
            <person name="Sahu N."/>
            <person name="Viragh M."/>
            <person name="Koszo T."/>
            <person name="Mondo S."/>
            <person name="Kiss B."/>
            <person name="Balint B."/>
            <person name="Kues U."/>
            <person name="Barry K."/>
            <person name="Hegedus J.C."/>
            <person name="Henrissat B."/>
            <person name="Johnson J."/>
            <person name="Lipzen A."/>
            <person name="Ohm R."/>
            <person name="Nagy I."/>
            <person name="Pangilinan J."/>
            <person name="Yan J."/>
            <person name="Xiong Y."/>
            <person name="Grigoriev I.V."/>
            <person name="Hibbett D.S."/>
            <person name="Nagy L.G."/>
        </authorList>
    </citation>
    <scope>NUCLEOTIDE SEQUENCE [LARGE SCALE GENOMIC DNA]</scope>
    <source>
        <strain evidence="1 2">SZMC22713</strain>
    </source>
</reference>
<gene>
    <name evidence="1" type="ORF">BD410DRAFT_843840</name>
</gene>
<name>A0A4Y7PNY4_9AGAM</name>
<protein>
    <submittedName>
        <fullName evidence="1">Uncharacterized protein</fullName>
    </submittedName>
</protein>
<dbReference type="AlphaFoldDB" id="A0A4Y7PNY4"/>
<proteinExistence type="predicted"/>
<dbReference type="EMBL" id="ML170227">
    <property type="protein sequence ID" value="TDL17137.1"/>
    <property type="molecule type" value="Genomic_DNA"/>
</dbReference>
<organism evidence="1 2">
    <name type="scientific">Rickenella mellea</name>
    <dbReference type="NCBI Taxonomy" id="50990"/>
    <lineage>
        <taxon>Eukaryota</taxon>
        <taxon>Fungi</taxon>
        <taxon>Dikarya</taxon>
        <taxon>Basidiomycota</taxon>
        <taxon>Agaricomycotina</taxon>
        <taxon>Agaricomycetes</taxon>
        <taxon>Hymenochaetales</taxon>
        <taxon>Rickenellaceae</taxon>
        <taxon>Rickenella</taxon>
    </lineage>
</organism>
<dbReference type="VEuPathDB" id="FungiDB:BD410DRAFT_843840"/>
<accession>A0A4Y7PNY4</accession>
<sequence length="193" mass="21848">MPTIEELVQKANDEILNIKHLYLAPMETKQIHGIPWTSSELKGFKDRTQRLETMVKDHTKATSTQEKEKTLNDVITHAKDLMSELDDAIITKIVAKIEDLFPKCQSGVAKLPHSMAAQRLLEPKQRSDFPTQFANCKAWYDGLKSSTHGSSREHMDSLLDKLIPMWAALKPVVDAESLNKDTVLDIKPKTARE</sequence>